<evidence type="ECO:0000256" key="6">
    <source>
        <dbReference type="SAM" id="MobiDB-lite"/>
    </source>
</evidence>
<evidence type="ECO:0000259" key="8">
    <source>
        <dbReference type="Pfam" id="PF04138"/>
    </source>
</evidence>
<evidence type="ECO:0000256" key="2">
    <source>
        <dbReference type="ARBA" id="ARBA00009399"/>
    </source>
</evidence>
<feature type="region of interest" description="Disordered" evidence="6">
    <location>
        <begin position="1"/>
        <end position="26"/>
    </location>
</feature>
<keyword evidence="10" id="KW-1185">Reference proteome</keyword>
<comment type="similarity">
    <text evidence="2">Belongs to the GtrA family.</text>
</comment>
<protein>
    <recommendedName>
        <fullName evidence="8">GtrA/DPMS transmembrane domain-containing protein</fullName>
    </recommendedName>
</protein>
<evidence type="ECO:0000256" key="3">
    <source>
        <dbReference type="ARBA" id="ARBA00022692"/>
    </source>
</evidence>
<comment type="subcellular location">
    <subcellularLocation>
        <location evidence="1">Membrane</location>
        <topology evidence="1">Multi-pass membrane protein</topology>
    </subcellularLocation>
</comment>
<dbReference type="Proteomes" id="UP000245461">
    <property type="component" value="Unassembled WGS sequence"/>
</dbReference>
<reference evidence="9 10" key="1">
    <citation type="submission" date="2018-05" db="EMBL/GenBank/DDBJ databases">
        <title>Zavarzinia sp. HR-AS.</title>
        <authorList>
            <person name="Lee Y."/>
            <person name="Jeon C.O."/>
        </authorList>
    </citation>
    <scope>NUCLEOTIDE SEQUENCE [LARGE SCALE GENOMIC DNA]</scope>
    <source>
        <strain evidence="9 10">HR-AS</strain>
    </source>
</reference>
<evidence type="ECO:0000256" key="4">
    <source>
        <dbReference type="ARBA" id="ARBA00022989"/>
    </source>
</evidence>
<evidence type="ECO:0000256" key="1">
    <source>
        <dbReference type="ARBA" id="ARBA00004141"/>
    </source>
</evidence>
<dbReference type="InterPro" id="IPR051401">
    <property type="entry name" value="GtrA_CellWall_Glycosyl"/>
</dbReference>
<comment type="caution">
    <text evidence="9">The sequence shown here is derived from an EMBL/GenBank/DDBJ whole genome shotgun (WGS) entry which is preliminary data.</text>
</comment>
<feature type="domain" description="GtrA/DPMS transmembrane" evidence="8">
    <location>
        <begin position="123"/>
        <end position="241"/>
    </location>
</feature>
<dbReference type="Pfam" id="PF04138">
    <property type="entry name" value="GtrA_DPMS_TM"/>
    <property type="match status" value="1"/>
</dbReference>
<name>A0A317E3G4_9PROT</name>
<accession>A0A317E3G4</accession>
<keyword evidence="5 7" id="KW-0472">Membrane</keyword>
<feature type="transmembrane region" description="Helical" evidence="7">
    <location>
        <begin position="120"/>
        <end position="141"/>
    </location>
</feature>
<feature type="compositionally biased region" description="Basic and acidic residues" evidence="6">
    <location>
        <begin position="10"/>
        <end position="21"/>
    </location>
</feature>
<dbReference type="AlphaFoldDB" id="A0A317E3G4"/>
<evidence type="ECO:0000256" key="7">
    <source>
        <dbReference type="SAM" id="Phobius"/>
    </source>
</evidence>
<feature type="transmembrane region" description="Helical" evidence="7">
    <location>
        <begin position="147"/>
        <end position="166"/>
    </location>
</feature>
<gene>
    <name evidence="9" type="ORF">DKG74_14390</name>
</gene>
<keyword evidence="4 7" id="KW-1133">Transmembrane helix</keyword>
<dbReference type="PANTHER" id="PTHR38459">
    <property type="entry name" value="PROPHAGE BACTOPRENOL-LINKED GLUCOSE TRANSLOCASE HOMOLOG"/>
    <property type="match status" value="1"/>
</dbReference>
<dbReference type="GO" id="GO:0000271">
    <property type="term" value="P:polysaccharide biosynthetic process"/>
    <property type="evidence" value="ECO:0007669"/>
    <property type="project" value="InterPro"/>
</dbReference>
<evidence type="ECO:0000313" key="10">
    <source>
        <dbReference type="Proteomes" id="UP000245461"/>
    </source>
</evidence>
<feature type="transmembrane region" description="Helical" evidence="7">
    <location>
        <begin position="186"/>
        <end position="207"/>
    </location>
</feature>
<dbReference type="OrthoDB" id="7360864at2"/>
<dbReference type="InterPro" id="IPR007267">
    <property type="entry name" value="GtrA_DPMS_TM"/>
</dbReference>
<organism evidence="9 10">
    <name type="scientific">Zavarzinia aquatilis</name>
    <dbReference type="NCBI Taxonomy" id="2211142"/>
    <lineage>
        <taxon>Bacteria</taxon>
        <taxon>Pseudomonadati</taxon>
        <taxon>Pseudomonadota</taxon>
        <taxon>Alphaproteobacteria</taxon>
        <taxon>Rhodospirillales</taxon>
        <taxon>Zavarziniaceae</taxon>
        <taxon>Zavarzinia</taxon>
    </lineage>
</organism>
<dbReference type="GO" id="GO:0005886">
    <property type="term" value="C:plasma membrane"/>
    <property type="evidence" value="ECO:0007669"/>
    <property type="project" value="TreeGrafter"/>
</dbReference>
<dbReference type="EMBL" id="QGLE01000008">
    <property type="protein sequence ID" value="PWR21191.1"/>
    <property type="molecule type" value="Genomic_DNA"/>
</dbReference>
<feature type="compositionally biased region" description="Low complexity" evidence="6">
    <location>
        <begin position="73"/>
        <end position="85"/>
    </location>
</feature>
<keyword evidence="3 7" id="KW-0812">Transmembrane</keyword>
<evidence type="ECO:0000313" key="9">
    <source>
        <dbReference type="EMBL" id="PWR21191.1"/>
    </source>
</evidence>
<feature type="region of interest" description="Disordered" evidence="6">
    <location>
        <begin position="73"/>
        <end position="93"/>
    </location>
</feature>
<feature type="transmembrane region" description="Helical" evidence="7">
    <location>
        <begin position="219"/>
        <end position="241"/>
    </location>
</feature>
<dbReference type="PANTHER" id="PTHR38459:SF1">
    <property type="entry name" value="PROPHAGE BACTOPRENOL-LINKED GLUCOSE TRANSLOCASE HOMOLOG"/>
    <property type="match status" value="1"/>
</dbReference>
<proteinExistence type="inferred from homology"/>
<evidence type="ECO:0000256" key="5">
    <source>
        <dbReference type="ARBA" id="ARBA00023136"/>
    </source>
</evidence>
<sequence>MRGQAGGDPGRAERPGRDHPDAAALGRRGRCRRRLWRSGPRVLCLGRGHAGAVPALSRGARALDDLGGAGPALAALRPRGQPSGRAGRRPRPDAGCAALSENTLVSRGKALIRAFLRSHFFHYVVIGTLGLLVDIAALRLALDVFGLGFYVGRVFSFACAVTFTYLCNRNFTFRDVAHRPLLRQWVTYATAQLGGLTANYATYAALITWWPLTKDYPEIAVACGAIAGLGFNYTAASRIVFRPAKG</sequence>